<keyword evidence="5" id="KW-0505">Motor protein</keyword>
<dbReference type="PANTHER" id="PTHR37739:SF16">
    <property type="entry name" value="KINESIN-LIKE PROTEIN"/>
    <property type="match status" value="1"/>
</dbReference>
<keyword evidence="3" id="KW-0067">ATP-binding</keyword>
<feature type="coiled-coil region" evidence="6">
    <location>
        <begin position="707"/>
        <end position="755"/>
    </location>
</feature>
<organism evidence="9 10">
    <name type="scientific">Acropora cervicornis</name>
    <name type="common">Staghorn coral</name>
    <dbReference type="NCBI Taxonomy" id="6130"/>
    <lineage>
        <taxon>Eukaryota</taxon>
        <taxon>Metazoa</taxon>
        <taxon>Cnidaria</taxon>
        <taxon>Anthozoa</taxon>
        <taxon>Hexacorallia</taxon>
        <taxon>Scleractinia</taxon>
        <taxon>Astrocoeniina</taxon>
        <taxon>Acroporidae</taxon>
        <taxon>Acropora</taxon>
    </lineage>
</organism>
<feature type="domain" description="GAT" evidence="8">
    <location>
        <begin position="1113"/>
        <end position="1242"/>
    </location>
</feature>
<evidence type="ECO:0000256" key="3">
    <source>
        <dbReference type="ARBA" id="ARBA00022840"/>
    </source>
</evidence>
<keyword evidence="4 6" id="KW-0175">Coiled coil</keyword>
<dbReference type="PROSITE" id="PS50909">
    <property type="entry name" value="GAT"/>
    <property type="match status" value="1"/>
</dbReference>
<dbReference type="InterPro" id="IPR044986">
    <property type="entry name" value="KIF15/KIN-12"/>
</dbReference>
<keyword evidence="10" id="KW-1185">Reference proteome</keyword>
<reference evidence="9" key="1">
    <citation type="journal article" date="2023" name="G3 (Bethesda)">
        <title>Whole genome assembly and annotation of the endangered Caribbean coral Acropora cervicornis.</title>
        <authorList>
            <person name="Selwyn J.D."/>
            <person name="Vollmer S.V."/>
        </authorList>
    </citation>
    <scope>NUCLEOTIDE SEQUENCE</scope>
    <source>
        <strain evidence="9">K2</strain>
    </source>
</reference>
<protein>
    <recommendedName>
        <fullName evidence="8">GAT domain-containing protein</fullName>
    </recommendedName>
</protein>
<gene>
    <name evidence="9" type="ORF">P5673_000064</name>
</gene>
<name>A0AAD9R6U5_ACRCE</name>
<dbReference type="GO" id="GO:0005874">
    <property type="term" value="C:microtubule"/>
    <property type="evidence" value="ECO:0007669"/>
    <property type="project" value="UniProtKB-KW"/>
</dbReference>
<evidence type="ECO:0000256" key="5">
    <source>
        <dbReference type="ARBA" id="ARBA00023175"/>
    </source>
</evidence>
<dbReference type="GO" id="GO:0043130">
    <property type="term" value="F:ubiquitin binding"/>
    <property type="evidence" value="ECO:0007669"/>
    <property type="project" value="InterPro"/>
</dbReference>
<feature type="coiled-coil region" evidence="6">
    <location>
        <begin position="62"/>
        <end position="118"/>
    </location>
</feature>
<dbReference type="PANTHER" id="PTHR37739">
    <property type="entry name" value="KINESIN-LIKE PROTEIN KIN-12D"/>
    <property type="match status" value="1"/>
</dbReference>
<dbReference type="InterPro" id="IPR004152">
    <property type="entry name" value="GAT_dom"/>
</dbReference>
<evidence type="ECO:0000256" key="2">
    <source>
        <dbReference type="ARBA" id="ARBA00022741"/>
    </source>
</evidence>
<feature type="coiled-coil region" evidence="6">
    <location>
        <begin position="169"/>
        <end position="627"/>
    </location>
</feature>
<feature type="coiled-coil region" evidence="6">
    <location>
        <begin position="1034"/>
        <end position="1149"/>
    </location>
</feature>
<feature type="coiled-coil region" evidence="6">
    <location>
        <begin position="960"/>
        <end position="1008"/>
    </location>
</feature>
<dbReference type="GO" id="GO:0035091">
    <property type="term" value="F:phosphatidylinositol binding"/>
    <property type="evidence" value="ECO:0007669"/>
    <property type="project" value="InterPro"/>
</dbReference>
<comment type="caution">
    <text evidence="9">The sequence shown here is derived from an EMBL/GenBank/DDBJ whole genome shotgun (WGS) entry which is preliminary data.</text>
</comment>
<feature type="compositionally biased region" description="Basic and acidic residues" evidence="7">
    <location>
        <begin position="1"/>
        <end position="11"/>
    </location>
</feature>
<dbReference type="Proteomes" id="UP001249851">
    <property type="component" value="Unassembled WGS sequence"/>
</dbReference>
<evidence type="ECO:0000256" key="7">
    <source>
        <dbReference type="SAM" id="MobiDB-lite"/>
    </source>
</evidence>
<keyword evidence="2" id="KW-0547">Nucleotide-binding</keyword>
<evidence type="ECO:0000313" key="9">
    <source>
        <dbReference type="EMBL" id="KAK2573955.1"/>
    </source>
</evidence>
<evidence type="ECO:0000256" key="6">
    <source>
        <dbReference type="SAM" id="Coils"/>
    </source>
</evidence>
<feature type="compositionally biased region" description="Polar residues" evidence="7">
    <location>
        <begin position="30"/>
        <end position="45"/>
    </location>
</feature>
<evidence type="ECO:0000259" key="8">
    <source>
        <dbReference type="PROSITE" id="PS50909"/>
    </source>
</evidence>
<dbReference type="EMBL" id="JARQWQ010000001">
    <property type="protein sequence ID" value="KAK2573955.1"/>
    <property type="molecule type" value="Genomic_DNA"/>
</dbReference>
<keyword evidence="1" id="KW-0493">Microtubule</keyword>
<sequence length="1551" mass="179331">MAQSPRSRELLELGNQLGCFPRNEDAARTTAGTSRGRSDGNSSTKTSREIYDDREKELMEVRNFWQEEYKNKSNEVAKLEEALKEATEMKDVENEELRMTYEAELNARNREILELKRTLDDLSGTKEEMLASVEKSTESKLRAKDAEVARLRIWLEEAKKSNSQGREVLSSYQKRLADKEAEMEAMRMSSEEQVNLLGQKIEKLQALLSEAISERNTDNENTKVAFDSVVKEKERQIAMMKESTTNQLKSREQENRRKDEQIEELASKLHWVETQLAQERFDEGHMGDLKTRVTSLLKKMSNLKSEKCFLEKDFAGVVSEMQTNEHKLADIQTKYESQSHDKDLLERKCDSLERDLKDWKSAMKFFEEERITLENDTRNLRSELEKKSNCLCDLECKFQSGESLRENLEEVIRQLRDENAEGFQAQKNLESELRERDREINVLKEELNISEKDFAFEKAQKSAVEANATAAIDDLRGKCEESQKENDELKANLNEREIDIASLTRLLEDGKKNESRLEAELEQLSEELELLNEKCRREKNEKEAIESSLRLAVASKEDEMEELRQKLEKRESEQKCEMERREGCWSEAMKAKDDLVTDVRRSAEERLEWKEAEIHKLEQALDGSRLELFSVKESLERSLASKTEKILHLESHLKGKDELLATAEKAVEDLQGRFHECEQNYVAEIKSILQASEKGFKQRENVAEKLKKTIQENAVKYSKNLQEKDEKISALESELENSSKDMEDMRENLASFIQESSNNDAKLNRDLGIVQDECAALESKLFEVKKTLDNRNVEVEVMERNMINAVSDFEQKQKLKQEEIVKLETLVNNERGKVLELEEMLSYQKAESVQKEQTLADMTGTVKMLEEKLTEAQNEGSGVREKFEEIQNLVKLSENEKDRMVEEKQKLLQELEKQKQFTDEKSGKIAVLLHKIKVLKNNCLETAKKQEKLEDGVGTLQVKLKEKDAVINDLKKECEIKKAKCEEYSVLLEEISQRRVQFENTITDLQETVSVQKGEIGEALRREEELKGAVQELLSSLKDNEVNTKALVSKLQEEVTRYNELRTEYENLKLSSVEESRHLNEKIDQLRKELNKQQEALSIVNNEKERLLSELGKAKQTEESTRTSMGGHIEDLKEENAVLQEKVSSMDEELRKRFAEIAEINSALASADVVKDFLSKEVERLTISESEKDESLRDTRKSLETLQKENSRLQYETKSLKNNLSGTINEKDNLVKSFEEFKTSASTMKQKMENVLSDKESTITSAEDMIQRLKQGNEALTKELSKCRRERQADKKCVMDLLAKNRELSLDIESLSKDKSVLEAALKDLDVYPVKLKTTQGSLIKTKDSLKTVKGQLKGEKEEKNTLTKAVRDLESANAELKTKLDVEGTAKQVELECVKKQLDERNKEFYDLKVESATKEMSLRESLLRIKELESSLKNEVNYYQSVAHRNDLLQQENMVLKERNRNEISTLRKLLDEAIGRWESNFFAKCSEVPQTLCVEKMDNKTIQKLRELYLKVSELETQLNQEKNEHLLSLAQVRAEGRRYATGEPRTA</sequence>
<reference evidence="9" key="2">
    <citation type="journal article" date="2023" name="Science">
        <title>Genomic signatures of disease resistance in endangered staghorn corals.</title>
        <authorList>
            <person name="Vollmer S.V."/>
            <person name="Selwyn J.D."/>
            <person name="Despard B.A."/>
            <person name="Roesel C.L."/>
        </authorList>
    </citation>
    <scope>NUCLEOTIDE SEQUENCE</scope>
    <source>
        <strain evidence="9">K2</strain>
    </source>
</reference>
<evidence type="ECO:0000313" key="10">
    <source>
        <dbReference type="Proteomes" id="UP001249851"/>
    </source>
</evidence>
<feature type="coiled-coil region" evidence="6">
    <location>
        <begin position="1259"/>
        <end position="1321"/>
    </location>
</feature>
<feature type="coiled-coil region" evidence="6">
    <location>
        <begin position="1192"/>
        <end position="1219"/>
    </location>
</feature>
<proteinExistence type="predicted"/>
<evidence type="ECO:0000256" key="1">
    <source>
        <dbReference type="ARBA" id="ARBA00022701"/>
    </source>
</evidence>
<feature type="coiled-coil region" evidence="6">
    <location>
        <begin position="1353"/>
        <end position="1380"/>
    </location>
</feature>
<feature type="region of interest" description="Disordered" evidence="7">
    <location>
        <begin position="1"/>
        <end position="50"/>
    </location>
</feature>
<accession>A0AAD9R6U5</accession>
<evidence type="ECO:0000256" key="4">
    <source>
        <dbReference type="ARBA" id="ARBA00023054"/>
    </source>
</evidence>
<feature type="coiled-coil region" evidence="6">
    <location>
        <begin position="653"/>
        <end position="680"/>
    </location>
</feature>
<dbReference type="GO" id="GO:0005524">
    <property type="term" value="F:ATP binding"/>
    <property type="evidence" value="ECO:0007669"/>
    <property type="project" value="UniProtKB-KW"/>
</dbReference>
<feature type="coiled-coil region" evidence="6">
    <location>
        <begin position="820"/>
        <end position="921"/>
    </location>
</feature>